<proteinExistence type="predicted"/>
<feature type="domain" description="UspA" evidence="1">
    <location>
        <begin position="9"/>
        <end position="123"/>
    </location>
</feature>
<dbReference type="Gene3D" id="3.40.50.620">
    <property type="entry name" value="HUPs"/>
    <property type="match status" value="1"/>
</dbReference>
<dbReference type="EMBL" id="CP097095">
    <property type="protein sequence ID" value="UQF80392.1"/>
    <property type="molecule type" value="Genomic_DNA"/>
</dbReference>
<sequence>MAVIMSYHGTLESRAALVEAVNLAKLLGEKLLCVYAQKHRGDDLAVDSQVMEVLHDALGQEDLDYAVQPCPRGKDVSEFVLEAARENHASYVVIGLAHSSRYGGMNIGPNAQRLLLEAPCPVVTYTTKLD</sequence>
<name>A0A9E7AN69_9ACTO</name>
<evidence type="ECO:0000313" key="2">
    <source>
        <dbReference type="EMBL" id="UQF80392.1"/>
    </source>
</evidence>
<gene>
    <name evidence="2" type="ORF">M3I41_03740</name>
</gene>
<dbReference type="InterPro" id="IPR006016">
    <property type="entry name" value="UspA"/>
</dbReference>
<dbReference type="KEGG" id="agh:M3I41_03740"/>
<dbReference type="CDD" id="cd00293">
    <property type="entry name" value="USP-like"/>
    <property type="match status" value="1"/>
</dbReference>
<organism evidence="2 3">
    <name type="scientific">Actinomyces graevenitzii</name>
    <dbReference type="NCBI Taxonomy" id="55565"/>
    <lineage>
        <taxon>Bacteria</taxon>
        <taxon>Bacillati</taxon>
        <taxon>Actinomycetota</taxon>
        <taxon>Actinomycetes</taxon>
        <taxon>Actinomycetales</taxon>
        <taxon>Actinomycetaceae</taxon>
        <taxon>Actinomyces</taxon>
    </lineage>
</organism>
<reference evidence="2" key="1">
    <citation type="submission" date="2022-05" db="EMBL/GenBank/DDBJ databases">
        <title>Using nanopore sequencing to obtain complete genomes from saliva samples.</title>
        <authorList>
            <person name="Baker J.L."/>
        </authorList>
    </citation>
    <scope>NUCLEOTIDE SEQUENCE</scope>
    <source>
        <strain evidence="2">JCVI-JB-Ag32</strain>
    </source>
</reference>
<evidence type="ECO:0000259" key="1">
    <source>
        <dbReference type="Pfam" id="PF00582"/>
    </source>
</evidence>
<dbReference type="Pfam" id="PF00582">
    <property type="entry name" value="Usp"/>
    <property type="match status" value="1"/>
</dbReference>
<protein>
    <submittedName>
        <fullName evidence="2">Universal stress protein</fullName>
    </submittedName>
</protein>
<dbReference type="InterPro" id="IPR014729">
    <property type="entry name" value="Rossmann-like_a/b/a_fold"/>
</dbReference>
<evidence type="ECO:0000313" key="3">
    <source>
        <dbReference type="Proteomes" id="UP000830236"/>
    </source>
</evidence>
<accession>A0A9E7AN69</accession>
<dbReference type="AlphaFoldDB" id="A0A9E7AN69"/>
<dbReference type="Proteomes" id="UP000830236">
    <property type="component" value="Chromosome"/>
</dbReference>
<dbReference type="SUPFAM" id="SSF52402">
    <property type="entry name" value="Adenine nucleotide alpha hydrolases-like"/>
    <property type="match status" value="1"/>
</dbReference>